<dbReference type="GO" id="GO:0005783">
    <property type="term" value="C:endoplasmic reticulum"/>
    <property type="evidence" value="ECO:0007669"/>
    <property type="project" value="TreeGrafter"/>
</dbReference>
<evidence type="ECO:0008006" key="3">
    <source>
        <dbReference type="Google" id="ProtNLM"/>
    </source>
</evidence>
<dbReference type="InterPro" id="IPR002933">
    <property type="entry name" value="Peptidase_M20"/>
</dbReference>
<dbReference type="PANTHER" id="PTHR11014:SF108">
    <property type="entry name" value="IAA-AMINO ACID HYDROLASE ILR1"/>
    <property type="match status" value="1"/>
</dbReference>
<dbReference type="Gene3D" id="3.30.70.360">
    <property type="match status" value="1"/>
</dbReference>
<dbReference type="Proteomes" id="UP001497516">
    <property type="component" value="Chromosome 6"/>
</dbReference>
<evidence type="ECO:0000313" key="2">
    <source>
        <dbReference type="Proteomes" id="UP001497516"/>
    </source>
</evidence>
<dbReference type="Gene3D" id="3.40.630.10">
    <property type="entry name" value="Zn peptidases"/>
    <property type="match status" value="1"/>
</dbReference>
<dbReference type="PANTHER" id="PTHR11014">
    <property type="entry name" value="PEPTIDASE M20 FAMILY MEMBER"/>
    <property type="match status" value="1"/>
</dbReference>
<dbReference type="InterPro" id="IPR036264">
    <property type="entry name" value="Bact_exopeptidase_dim_dom"/>
</dbReference>
<proteinExistence type="predicted"/>
<dbReference type="SUPFAM" id="SSF55031">
    <property type="entry name" value="Bacterial exopeptidase dimerisation domain"/>
    <property type="match status" value="1"/>
</dbReference>
<evidence type="ECO:0000313" key="1">
    <source>
        <dbReference type="EMBL" id="CAL1394861.1"/>
    </source>
</evidence>
<name>A0AAV2F9C5_9ROSI</name>
<dbReference type="Pfam" id="PF01546">
    <property type="entry name" value="Peptidase_M20"/>
    <property type="match status" value="1"/>
</dbReference>
<gene>
    <name evidence="1" type="ORF">LTRI10_LOCUS35333</name>
</gene>
<dbReference type="AlphaFoldDB" id="A0AAV2F9C5"/>
<dbReference type="InterPro" id="IPR017439">
    <property type="entry name" value="Amidohydrolase"/>
</dbReference>
<reference evidence="1 2" key="1">
    <citation type="submission" date="2024-04" db="EMBL/GenBank/DDBJ databases">
        <authorList>
            <person name="Fracassetti M."/>
        </authorList>
    </citation>
    <scope>NUCLEOTIDE SEQUENCE [LARGE SCALE GENOMIC DNA]</scope>
</reference>
<dbReference type="EMBL" id="OZ034819">
    <property type="protein sequence ID" value="CAL1394861.1"/>
    <property type="molecule type" value="Genomic_DNA"/>
</dbReference>
<dbReference type="GO" id="GO:0009850">
    <property type="term" value="P:auxin metabolic process"/>
    <property type="evidence" value="ECO:0007669"/>
    <property type="project" value="TreeGrafter"/>
</dbReference>
<dbReference type="SUPFAM" id="SSF53187">
    <property type="entry name" value="Zn-dependent exopeptidases"/>
    <property type="match status" value="1"/>
</dbReference>
<accession>A0AAV2F9C5</accession>
<organism evidence="1 2">
    <name type="scientific">Linum trigynum</name>
    <dbReference type="NCBI Taxonomy" id="586398"/>
    <lineage>
        <taxon>Eukaryota</taxon>
        <taxon>Viridiplantae</taxon>
        <taxon>Streptophyta</taxon>
        <taxon>Embryophyta</taxon>
        <taxon>Tracheophyta</taxon>
        <taxon>Spermatophyta</taxon>
        <taxon>Magnoliopsida</taxon>
        <taxon>eudicotyledons</taxon>
        <taxon>Gunneridae</taxon>
        <taxon>Pentapetalae</taxon>
        <taxon>rosids</taxon>
        <taxon>fabids</taxon>
        <taxon>Malpighiales</taxon>
        <taxon>Linaceae</taxon>
        <taxon>Linum</taxon>
    </lineage>
</organism>
<sequence length="190" mass="20542">MDALPLQEKVEWEHKSNIGGKMHACGHDSHVAMLLALGATELLHAKIDTLEGTVKLVFQPGEEGYSGDYHMLQDSCHVGLNAIISIHVLPSVPTGCDCFKSWSISCGSRALLCNNPWISRETDPLEAALVTVGSMEGGKAGNVIPDSVRYEVTFRSLSTKAAAISYLDSHTMLVHCDEPESPLPFAKNII</sequence>
<dbReference type="GO" id="GO:0010179">
    <property type="term" value="F:IAA-Ala conjugate hydrolase activity"/>
    <property type="evidence" value="ECO:0007669"/>
    <property type="project" value="TreeGrafter"/>
</dbReference>
<keyword evidence="2" id="KW-1185">Reference proteome</keyword>
<protein>
    <recommendedName>
        <fullName evidence="3">Peptidase M20 dimerisation domain-containing protein</fullName>
    </recommendedName>
</protein>